<protein>
    <submittedName>
        <fullName evidence="2">Transcription factor MTB3</fullName>
    </submittedName>
</protein>
<evidence type="ECO:0000256" key="1">
    <source>
        <dbReference type="SAM" id="MobiDB-lite"/>
    </source>
</evidence>
<sequence>MFGNSSNGCRVDDSDAKMHPAQEIVGGFTAQTRLSTMELPRDESSPQGDDRKPRKRGRKPANGREEPMNHVEAEKLNQ</sequence>
<evidence type="ECO:0000313" key="3">
    <source>
        <dbReference type="Proteomes" id="UP000685013"/>
    </source>
</evidence>
<dbReference type="AlphaFoldDB" id="A0AAV6LXC4"/>
<feature type="compositionally biased region" description="Basic and acidic residues" evidence="1">
    <location>
        <begin position="10"/>
        <end position="20"/>
    </location>
</feature>
<name>A0AAV6LXC4_9ROSI</name>
<dbReference type="Proteomes" id="UP000685013">
    <property type="component" value="Chromosome 19"/>
</dbReference>
<proteinExistence type="predicted"/>
<feature type="compositionally biased region" description="Basic and acidic residues" evidence="1">
    <location>
        <begin position="62"/>
        <end position="78"/>
    </location>
</feature>
<keyword evidence="3" id="KW-1185">Reference proteome</keyword>
<accession>A0AAV6LXC4</accession>
<reference evidence="2 3" key="1">
    <citation type="journal article" date="2021" name="Hortic Res">
        <title>The domestication of Cucurbita argyrosperma as revealed by the genome of its wild relative.</title>
        <authorList>
            <person name="Barrera-Redondo J."/>
            <person name="Sanchez-de la Vega G."/>
            <person name="Aguirre-Liguori J.A."/>
            <person name="Castellanos-Morales G."/>
            <person name="Gutierrez-Guerrero Y.T."/>
            <person name="Aguirre-Dugua X."/>
            <person name="Aguirre-Planter E."/>
            <person name="Tenaillon M.I."/>
            <person name="Lira-Saade R."/>
            <person name="Eguiarte L.E."/>
        </authorList>
    </citation>
    <scope>NUCLEOTIDE SEQUENCE [LARGE SCALE GENOMIC DNA]</scope>
    <source>
        <strain evidence="2">JBR-2021</strain>
    </source>
</reference>
<gene>
    <name evidence="2" type="primary">MTB3</name>
    <name evidence="2" type="ORF">SDJN03_28226</name>
</gene>
<organism evidence="2 3">
    <name type="scientific">Cucurbita argyrosperma subsp. sororia</name>
    <dbReference type="NCBI Taxonomy" id="37648"/>
    <lineage>
        <taxon>Eukaryota</taxon>
        <taxon>Viridiplantae</taxon>
        <taxon>Streptophyta</taxon>
        <taxon>Embryophyta</taxon>
        <taxon>Tracheophyta</taxon>
        <taxon>Spermatophyta</taxon>
        <taxon>Magnoliopsida</taxon>
        <taxon>eudicotyledons</taxon>
        <taxon>Gunneridae</taxon>
        <taxon>Pentapetalae</taxon>
        <taxon>rosids</taxon>
        <taxon>fabids</taxon>
        <taxon>Cucurbitales</taxon>
        <taxon>Cucurbitaceae</taxon>
        <taxon>Cucurbiteae</taxon>
        <taxon>Cucurbita</taxon>
    </lineage>
</organism>
<comment type="caution">
    <text evidence="2">The sequence shown here is derived from an EMBL/GenBank/DDBJ whole genome shotgun (WGS) entry which is preliminary data.</text>
</comment>
<feature type="non-terminal residue" evidence="2">
    <location>
        <position position="1"/>
    </location>
</feature>
<evidence type="ECO:0000313" key="2">
    <source>
        <dbReference type="EMBL" id="KAG6571498.1"/>
    </source>
</evidence>
<feature type="compositionally biased region" description="Basic and acidic residues" evidence="1">
    <location>
        <begin position="39"/>
        <end position="52"/>
    </location>
</feature>
<feature type="region of interest" description="Disordered" evidence="1">
    <location>
        <begin position="1"/>
        <end position="78"/>
    </location>
</feature>
<dbReference type="EMBL" id="JAGKQH010000019">
    <property type="protein sequence ID" value="KAG6571498.1"/>
    <property type="molecule type" value="Genomic_DNA"/>
</dbReference>